<reference evidence="2 3" key="1">
    <citation type="submission" date="2021-12" db="EMBL/GenBank/DDBJ databases">
        <title>Genome sequence of Acetobacter sicerae DmPark20a_162.</title>
        <authorList>
            <person name="Chaston J.M."/>
        </authorList>
    </citation>
    <scope>NUCLEOTIDE SEQUENCE [LARGE SCALE GENOMIC DNA]</scope>
    <source>
        <strain evidence="2 3">DmPark20a_162</strain>
    </source>
</reference>
<proteinExistence type="predicted"/>
<evidence type="ECO:0000256" key="1">
    <source>
        <dbReference type="SAM" id="MobiDB-lite"/>
    </source>
</evidence>
<dbReference type="Proteomes" id="UP001521074">
    <property type="component" value="Unassembled WGS sequence"/>
</dbReference>
<feature type="region of interest" description="Disordered" evidence="1">
    <location>
        <begin position="144"/>
        <end position="165"/>
    </location>
</feature>
<gene>
    <name evidence="2" type="ORF">LWC05_01190</name>
</gene>
<organism evidence="2 3">
    <name type="scientific">Acetobacter sicerae</name>
    <dbReference type="NCBI Taxonomy" id="85325"/>
    <lineage>
        <taxon>Bacteria</taxon>
        <taxon>Pseudomonadati</taxon>
        <taxon>Pseudomonadota</taxon>
        <taxon>Alphaproteobacteria</taxon>
        <taxon>Acetobacterales</taxon>
        <taxon>Acetobacteraceae</taxon>
        <taxon>Acetobacter</taxon>
    </lineage>
</organism>
<evidence type="ECO:0000313" key="3">
    <source>
        <dbReference type="Proteomes" id="UP001521074"/>
    </source>
</evidence>
<dbReference type="EMBL" id="JAJSOJ010000003">
    <property type="protein sequence ID" value="MCE0742512.1"/>
    <property type="molecule type" value="Genomic_DNA"/>
</dbReference>
<name>A0ABS8VVC8_9PROT</name>
<keyword evidence="3" id="KW-1185">Reference proteome</keyword>
<feature type="compositionally biased region" description="Polar residues" evidence="1">
    <location>
        <begin position="145"/>
        <end position="165"/>
    </location>
</feature>
<dbReference type="RefSeq" id="WP_232876106.1">
    <property type="nucleotide sequence ID" value="NZ_JAJSOJ010000003.1"/>
</dbReference>
<protein>
    <submittedName>
        <fullName evidence="2">Uncharacterized protein</fullName>
    </submittedName>
</protein>
<comment type="caution">
    <text evidence="2">The sequence shown here is derived from an EMBL/GenBank/DDBJ whole genome shotgun (WGS) entry which is preliminary data.</text>
</comment>
<sequence>MYIDLSGDLAATRLSADLGLIKPTATTSSTSNMSVTSSDANGDATILDMSSTSSTSVYQSNGPTVLIPEGDRYVPDSAGDVINGVPASKVKGAITVNGDLETDLTSSSSTLTLYTASGKTPAQDAQALSGMSEGNSEETLIAKLFSSSTDKTGNVDASSGSASET</sequence>
<accession>A0ABS8VVC8</accession>
<evidence type="ECO:0000313" key="2">
    <source>
        <dbReference type="EMBL" id="MCE0742512.1"/>
    </source>
</evidence>